<protein>
    <submittedName>
        <fullName evidence="1">Uncharacterized protein</fullName>
    </submittedName>
</protein>
<gene>
    <name evidence="1" type="ORF">EUGRSUZ_L03421</name>
</gene>
<sequence>MNGKGGEKRREMILHATRFNKTKKNMNQLDFIIAKKNYLTIFSIYNQFLKHTNYRRGMKRLWSNQSFEIYAIEEHKLDSCSTKNYLCLVIHNRNNESNRWIINY</sequence>
<comment type="caution">
    <text evidence="1">The sequence shown here is derived from an EMBL/GenBank/DDBJ whole genome shotgun (WGS) entry which is preliminary data.</text>
</comment>
<name>A0AAD9T893_EUCGR</name>
<evidence type="ECO:0000313" key="1">
    <source>
        <dbReference type="EMBL" id="KAK2631091.1"/>
    </source>
</evidence>
<dbReference type="Proteomes" id="UP000030711">
    <property type="component" value="Unassembled WGS sequence"/>
</dbReference>
<reference evidence="1 2" key="1">
    <citation type="journal article" date="2014" name="Nature">
        <title>The genome of Eucalyptus grandis.</title>
        <authorList>
            <person name="Myburg A.A."/>
            <person name="Grattapaglia D."/>
            <person name="Tuskan G.A."/>
            <person name="Hellsten U."/>
            <person name="Hayes R.D."/>
            <person name="Grimwood J."/>
            <person name="Jenkins J."/>
            <person name="Lindquist E."/>
            <person name="Tice H."/>
            <person name="Bauer D."/>
            <person name="Goodstein D.M."/>
            <person name="Dubchak I."/>
            <person name="Poliakov A."/>
            <person name="Mizrachi E."/>
            <person name="Kullan A.R."/>
            <person name="Hussey S.G."/>
            <person name="Pinard D."/>
            <person name="van der Merwe K."/>
            <person name="Singh P."/>
            <person name="van Jaarsveld I."/>
            <person name="Silva-Junior O.B."/>
            <person name="Togawa R.C."/>
            <person name="Pappas M.R."/>
            <person name="Faria D.A."/>
            <person name="Sansaloni C.P."/>
            <person name="Petroli C.D."/>
            <person name="Yang X."/>
            <person name="Ranjan P."/>
            <person name="Tschaplinski T.J."/>
            <person name="Ye C.Y."/>
            <person name="Li T."/>
            <person name="Sterck L."/>
            <person name="Vanneste K."/>
            <person name="Murat F."/>
            <person name="Soler M."/>
            <person name="Clemente H.S."/>
            <person name="Saidi N."/>
            <person name="Cassan-Wang H."/>
            <person name="Dunand C."/>
            <person name="Hefer C.A."/>
            <person name="Bornberg-Bauer E."/>
            <person name="Kersting A.R."/>
            <person name="Vining K."/>
            <person name="Amarasinghe V."/>
            <person name="Ranik M."/>
            <person name="Naithani S."/>
            <person name="Elser J."/>
            <person name="Boyd A.E."/>
            <person name="Liston A."/>
            <person name="Spatafora J.W."/>
            <person name="Dharmwardhana P."/>
            <person name="Raja R."/>
            <person name="Sullivan C."/>
            <person name="Romanel E."/>
            <person name="Alves-Ferreira M."/>
            <person name="Kulheim C."/>
            <person name="Foley W."/>
            <person name="Carocha V."/>
            <person name="Paiva J."/>
            <person name="Kudrna D."/>
            <person name="Brommonschenkel S.H."/>
            <person name="Pasquali G."/>
            <person name="Byrne M."/>
            <person name="Rigault P."/>
            <person name="Tibbits J."/>
            <person name="Spokevicius A."/>
            <person name="Jones R.C."/>
            <person name="Steane D.A."/>
            <person name="Vaillancourt R.E."/>
            <person name="Potts B.M."/>
            <person name="Joubert F."/>
            <person name="Barry K."/>
            <person name="Pappas G.J."/>
            <person name="Strauss S.H."/>
            <person name="Jaiswal P."/>
            <person name="Grima-Pettenati J."/>
            <person name="Salse J."/>
            <person name="Van de Peer Y."/>
            <person name="Rokhsar D.S."/>
            <person name="Schmutz J."/>
        </authorList>
    </citation>
    <scope>NUCLEOTIDE SEQUENCE [LARGE SCALE GENOMIC DNA]</scope>
    <source>
        <strain evidence="2">cv. BRASUZ1</strain>
        <tissue evidence="1">Leaf extractions</tissue>
    </source>
</reference>
<keyword evidence="2" id="KW-1185">Reference proteome</keyword>
<dbReference type="AlphaFoldDB" id="A0AAD9T893"/>
<evidence type="ECO:0000313" key="2">
    <source>
        <dbReference type="Proteomes" id="UP000030711"/>
    </source>
</evidence>
<dbReference type="EMBL" id="MU851195">
    <property type="protein sequence ID" value="KAK2631091.1"/>
    <property type="molecule type" value="Genomic_DNA"/>
</dbReference>
<accession>A0AAD9T893</accession>
<organism evidence="1 2">
    <name type="scientific">Eucalyptus grandis</name>
    <name type="common">Flooded gum</name>
    <dbReference type="NCBI Taxonomy" id="71139"/>
    <lineage>
        <taxon>Eukaryota</taxon>
        <taxon>Viridiplantae</taxon>
        <taxon>Streptophyta</taxon>
        <taxon>Embryophyta</taxon>
        <taxon>Tracheophyta</taxon>
        <taxon>Spermatophyta</taxon>
        <taxon>Magnoliopsida</taxon>
        <taxon>eudicotyledons</taxon>
        <taxon>Gunneridae</taxon>
        <taxon>Pentapetalae</taxon>
        <taxon>rosids</taxon>
        <taxon>malvids</taxon>
        <taxon>Myrtales</taxon>
        <taxon>Myrtaceae</taxon>
        <taxon>Myrtoideae</taxon>
        <taxon>Eucalypteae</taxon>
        <taxon>Eucalyptus</taxon>
    </lineage>
</organism>
<proteinExistence type="predicted"/>